<evidence type="ECO:0000256" key="3">
    <source>
        <dbReference type="SAM" id="Phobius"/>
    </source>
</evidence>
<dbReference type="GeneID" id="63805889"/>
<dbReference type="EC" id="3.5.1.89" evidence="2"/>
<keyword evidence="3" id="KW-1133">Transmembrane helix</keyword>
<dbReference type="EMBL" id="MCFD01000006">
    <property type="protein sequence ID" value="ORX70340.1"/>
    <property type="molecule type" value="Genomic_DNA"/>
</dbReference>
<dbReference type="RefSeq" id="XP_040743978.1">
    <property type="nucleotide sequence ID" value="XM_040889241.1"/>
</dbReference>
<proteinExistence type="inferred from homology"/>
<dbReference type="GO" id="GO:0000225">
    <property type="term" value="F:N-acetylglucosaminylphosphatidylinositol deacetylase activity"/>
    <property type="evidence" value="ECO:0007669"/>
    <property type="project" value="UniProtKB-EC"/>
</dbReference>
<feature type="transmembrane region" description="Helical" evidence="3">
    <location>
        <begin position="6"/>
        <end position="23"/>
    </location>
</feature>
<dbReference type="UniPathway" id="UPA00196"/>
<dbReference type="STRING" id="61395.A0A1Y1W9W8"/>
<comment type="caution">
    <text evidence="4">The sequence shown here is derived from an EMBL/GenBank/DDBJ whole genome shotgun (WGS) entry which is preliminary data.</text>
</comment>
<dbReference type="GO" id="GO:0006506">
    <property type="term" value="P:GPI anchor biosynthetic process"/>
    <property type="evidence" value="ECO:0007669"/>
    <property type="project" value="UniProtKB-UniPathway"/>
</dbReference>
<dbReference type="SUPFAM" id="SSF102588">
    <property type="entry name" value="LmbE-like"/>
    <property type="match status" value="1"/>
</dbReference>
<comment type="similarity">
    <text evidence="1">Belongs to the PIGL family.</text>
</comment>
<evidence type="ECO:0000256" key="2">
    <source>
        <dbReference type="ARBA" id="ARBA00012176"/>
    </source>
</evidence>
<dbReference type="InterPro" id="IPR024078">
    <property type="entry name" value="LmbE-like_dom_sf"/>
</dbReference>
<keyword evidence="5" id="KW-1185">Reference proteome</keyword>
<dbReference type="Pfam" id="PF02585">
    <property type="entry name" value="PIG-L"/>
    <property type="match status" value="1"/>
</dbReference>
<dbReference type="PANTHER" id="PTHR12993">
    <property type="entry name" value="N-ACETYLGLUCOSAMINYL-PHOSPHATIDYLINOSITOL DE-N-ACETYLASE-RELATED"/>
    <property type="match status" value="1"/>
</dbReference>
<dbReference type="GO" id="GO:0016020">
    <property type="term" value="C:membrane"/>
    <property type="evidence" value="ECO:0007669"/>
    <property type="project" value="GOC"/>
</dbReference>
<dbReference type="Proteomes" id="UP000193922">
    <property type="component" value="Unassembled WGS sequence"/>
</dbReference>
<protein>
    <recommendedName>
        <fullName evidence="2">N-acetylglucosaminylphosphatidylinositol deacetylase</fullName>
        <ecNumber evidence="2">3.5.1.89</ecNumber>
    </recommendedName>
</protein>
<dbReference type="GO" id="GO:0005783">
    <property type="term" value="C:endoplasmic reticulum"/>
    <property type="evidence" value="ECO:0007669"/>
    <property type="project" value="TreeGrafter"/>
</dbReference>
<dbReference type="Gene3D" id="3.40.50.10320">
    <property type="entry name" value="LmbE-like"/>
    <property type="match status" value="1"/>
</dbReference>
<evidence type="ECO:0000256" key="1">
    <source>
        <dbReference type="ARBA" id="ARBA00006066"/>
    </source>
</evidence>
<dbReference type="InterPro" id="IPR003737">
    <property type="entry name" value="GlcNAc_PI_deacetylase-related"/>
</dbReference>
<accession>A0A1Y1W9W8</accession>
<name>A0A1Y1W9W8_9FUNG</name>
<dbReference type="PANTHER" id="PTHR12993:SF11">
    <property type="entry name" value="N-ACETYLGLUCOSAMINYL-PHOSPHATIDYLINOSITOL DE-N-ACETYLASE"/>
    <property type="match status" value="1"/>
</dbReference>
<evidence type="ECO:0000313" key="5">
    <source>
        <dbReference type="Proteomes" id="UP000193922"/>
    </source>
</evidence>
<dbReference type="OrthoDB" id="440160at2759"/>
<organism evidence="4 5">
    <name type="scientific">Linderina pennispora</name>
    <dbReference type="NCBI Taxonomy" id="61395"/>
    <lineage>
        <taxon>Eukaryota</taxon>
        <taxon>Fungi</taxon>
        <taxon>Fungi incertae sedis</taxon>
        <taxon>Zoopagomycota</taxon>
        <taxon>Kickxellomycotina</taxon>
        <taxon>Kickxellomycetes</taxon>
        <taxon>Kickxellales</taxon>
        <taxon>Kickxellaceae</taxon>
        <taxon>Linderina</taxon>
    </lineage>
</organism>
<keyword evidence="3" id="KW-0812">Transmembrane</keyword>
<keyword evidence="3" id="KW-0472">Membrane</keyword>
<reference evidence="4 5" key="1">
    <citation type="submission" date="2016-07" db="EMBL/GenBank/DDBJ databases">
        <title>Pervasive Adenine N6-methylation of Active Genes in Fungi.</title>
        <authorList>
            <consortium name="DOE Joint Genome Institute"/>
            <person name="Mondo S.J."/>
            <person name="Dannebaum R.O."/>
            <person name="Kuo R.C."/>
            <person name="Labutti K."/>
            <person name="Haridas S."/>
            <person name="Kuo A."/>
            <person name="Salamov A."/>
            <person name="Ahrendt S.R."/>
            <person name="Lipzen A."/>
            <person name="Sullivan W."/>
            <person name="Andreopoulos W.B."/>
            <person name="Clum A."/>
            <person name="Lindquist E."/>
            <person name="Daum C."/>
            <person name="Ramamoorthy G.K."/>
            <person name="Gryganskyi A."/>
            <person name="Culley D."/>
            <person name="Magnuson J.K."/>
            <person name="James T.Y."/>
            <person name="O'Malley M.A."/>
            <person name="Stajich J.E."/>
            <person name="Spatafora J.W."/>
            <person name="Visel A."/>
            <person name="Grigoriev I.V."/>
        </authorList>
    </citation>
    <scope>NUCLEOTIDE SEQUENCE [LARGE SCALE GENOMIC DNA]</scope>
    <source>
        <strain evidence="4 5">ATCC 12442</strain>
    </source>
</reference>
<evidence type="ECO:0000313" key="4">
    <source>
        <dbReference type="EMBL" id="ORX70340.1"/>
    </source>
</evidence>
<dbReference type="AlphaFoldDB" id="A0A1Y1W9W8"/>
<sequence length="261" mass="28827">MIVVHFVLPLILLSAAIYVVLYFQPGLVQRNFVPAAKLDKKQKHVLFVTAHPDDECMFFAPTISALQQQNTMVSILCLSTGDSAGLGAVRKTELVRSAVSMGLAAENVIIVDDPSLPDSPHKAWNAALVARTVEAVCAAGDVDAIFTFDGKGVSGHANHIAAYVGVKHMAMTAQRFKFHPVNVYALESVGVVRKYASVLDMLFSLGTFWAARDSLVFVADLKAYARGVDAMRMHESQYVWFRKLYVTFSRYMFINTYNKIN</sequence>
<gene>
    <name evidence="4" type="ORF">DL89DRAFT_274917</name>
</gene>